<reference evidence="2" key="1">
    <citation type="journal article" date="2022" name="Mol. Ecol. Resour.">
        <title>The genomes of chicory, endive, great burdock and yacon provide insights into Asteraceae palaeo-polyploidization history and plant inulin production.</title>
        <authorList>
            <person name="Fan W."/>
            <person name="Wang S."/>
            <person name="Wang H."/>
            <person name="Wang A."/>
            <person name="Jiang F."/>
            <person name="Liu H."/>
            <person name="Zhao H."/>
            <person name="Xu D."/>
            <person name="Zhang Y."/>
        </authorList>
    </citation>
    <scope>NUCLEOTIDE SEQUENCE [LARGE SCALE GENOMIC DNA]</scope>
    <source>
        <strain evidence="2">cv. Yunnan</strain>
    </source>
</reference>
<proteinExistence type="predicted"/>
<evidence type="ECO:0000313" key="1">
    <source>
        <dbReference type="EMBL" id="KAI3813848.1"/>
    </source>
</evidence>
<protein>
    <submittedName>
        <fullName evidence="1">Uncharacterized protein</fullName>
    </submittedName>
</protein>
<gene>
    <name evidence="1" type="ORF">L1987_18583</name>
</gene>
<organism evidence="1 2">
    <name type="scientific">Smallanthus sonchifolius</name>
    <dbReference type="NCBI Taxonomy" id="185202"/>
    <lineage>
        <taxon>Eukaryota</taxon>
        <taxon>Viridiplantae</taxon>
        <taxon>Streptophyta</taxon>
        <taxon>Embryophyta</taxon>
        <taxon>Tracheophyta</taxon>
        <taxon>Spermatophyta</taxon>
        <taxon>Magnoliopsida</taxon>
        <taxon>eudicotyledons</taxon>
        <taxon>Gunneridae</taxon>
        <taxon>Pentapetalae</taxon>
        <taxon>asterids</taxon>
        <taxon>campanulids</taxon>
        <taxon>Asterales</taxon>
        <taxon>Asteraceae</taxon>
        <taxon>Asteroideae</taxon>
        <taxon>Heliantheae alliance</taxon>
        <taxon>Millerieae</taxon>
        <taxon>Smallanthus</taxon>
    </lineage>
</organism>
<accession>A0ACB9J061</accession>
<dbReference type="EMBL" id="CM042023">
    <property type="protein sequence ID" value="KAI3813848.1"/>
    <property type="molecule type" value="Genomic_DNA"/>
</dbReference>
<sequence length="308" mass="35660">MRSEWITTLTDQGEEGDYLEKLSNKELYRAYLGQEGELAKMKRAEEEEKAREKSRKAIAFNKRTHEERKVMFDFLKARGESGKKLGPMSFMNLQDLYKRVKNEEEDRLKKTNLIKRGSETEEERKRMKPKTESLVHPPSILHVPSLRIPSTTPKVSTQLHLNCSLLKRNQSLLPALLTQERLYPSSTVTKMGPDTDLQRILQLGEEEVPNNDSGKHLLLVTRHHFNPIKEVVVDAKPLQAHYPLVNRSYNASVDEYTITNVKGNKIRGPKKAILKMPRRNIKTLYEIPFGNPRKDTRGYETARIIIQM</sequence>
<reference evidence="1 2" key="2">
    <citation type="journal article" date="2022" name="Mol. Ecol. Resour.">
        <title>The genomes of chicory, endive, great burdock and yacon provide insights into Asteraceae paleo-polyploidization history and plant inulin production.</title>
        <authorList>
            <person name="Fan W."/>
            <person name="Wang S."/>
            <person name="Wang H."/>
            <person name="Wang A."/>
            <person name="Jiang F."/>
            <person name="Liu H."/>
            <person name="Zhao H."/>
            <person name="Xu D."/>
            <person name="Zhang Y."/>
        </authorList>
    </citation>
    <scope>NUCLEOTIDE SEQUENCE [LARGE SCALE GENOMIC DNA]</scope>
    <source>
        <strain evidence="2">cv. Yunnan</strain>
        <tissue evidence="1">Leaves</tissue>
    </source>
</reference>
<evidence type="ECO:0000313" key="2">
    <source>
        <dbReference type="Proteomes" id="UP001056120"/>
    </source>
</evidence>
<comment type="caution">
    <text evidence="1">The sequence shown here is derived from an EMBL/GenBank/DDBJ whole genome shotgun (WGS) entry which is preliminary data.</text>
</comment>
<name>A0ACB9J061_9ASTR</name>
<dbReference type="Proteomes" id="UP001056120">
    <property type="component" value="Linkage Group LG06"/>
</dbReference>
<keyword evidence="2" id="KW-1185">Reference proteome</keyword>